<sequence>MGAIVPLESGKAYIVMSHWQDLLKEIMGARSAAVPQWSNSLWPLNLASVHRGWLRFVQDLHKRDIEFDIAGFMTLQTADIEAFYKAIDWGRDIDSPDGIAAACGRIDWLPAQICATVAMIKQQLGTLNDFAQGDWPGRLKDQLAMMAYPMCDKDEVEGDPNEDEIEGDADETASEVNAHKTASKGNKWGPVNASKLKGKEEEALWRLSEPLKFDNDVSPSNCSCRFLPVPQYTHDKLPNLYNFPNWVNKAGGVKRDVKWEERHN</sequence>
<keyword evidence="2" id="KW-1185">Reference proteome</keyword>
<comment type="caution">
    <text evidence="1">The sequence shown here is derived from an EMBL/GenBank/DDBJ whole genome shotgun (WGS) entry which is preliminary data.</text>
</comment>
<organism evidence="1 2">
    <name type="scientific">Rhodotorula paludigena</name>
    <dbReference type="NCBI Taxonomy" id="86838"/>
    <lineage>
        <taxon>Eukaryota</taxon>
        <taxon>Fungi</taxon>
        <taxon>Dikarya</taxon>
        <taxon>Basidiomycota</taxon>
        <taxon>Pucciniomycotina</taxon>
        <taxon>Microbotryomycetes</taxon>
        <taxon>Sporidiobolales</taxon>
        <taxon>Sporidiobolaceae</taxon>
        <taxon>Rhodotorula</taxon>
    </lineage>
</organism>
<dbReference type="Proteomes" id="UP001342314">
    <property type="component" value="Unassembled WGS sequence"/>
</dbReference>
<reference evidence="1 2" key="1">
    <citation type="submission" date="2021-12" db="EMBL/GenBank/DDBJ databases">
        <title>High titer production of polyol ester of fatty acids by Rhodotorula paludigena BS15 towards product separation-free biomass refinery.</title>
        <authorList>
            <person name="Mano J."/>
            <person name="Ono H."/>
            <person name="Tanaka T."/>
            <person name="Naito K."/>
            <person name="Sushida H."/>
            <person name="Ike M."/>
            <person name="Tokuyasu K."/>
            <person name="Kitaoka M."/>
        </authorList>
    </citation>
    <scope>NUCLEOTIDE SEQUENCE [LARGE SCALE GENOMIC DNA]</scope>
    <source>
        <strain evidence="1 2">BS15</strain>
    </source>
</reference>
<dbReference type="EMBL" id="BQKY01000013">
    <property type="protein sequence ID" value="GJN93221.1"/>
    <property type="molecule type" value="Genomic_DNA"/>
</dbReference>
<proteinExistence type="predicted"/>
<accession>A0AAV5GUN7</accession>
<gene>
    <name evidence="1" type="ORF">Rhopal_006268-T1</name>
</gene>
<protein>
    <submittedName>
        <fullName evidence="1">Uncharacterized protein</fullName>
    </submittedName>
</protein>
<dbReference type="AlphaFoldDB" id="A0AAV5GUN7"/>
<name>A0AAV5GUN7_9BASI</name>
<evidence type="ECO:0000313" key="1">
    <source>
        <dbReference type="EMBL" id="GJN93221.1"/>
    </source>
</evidence>
<evidence type="ECO:0000313" key="2">
    <source>
        <dbReference type="Proteomes" id="UP001342314"/>
    </source>
</evidence>